<accession>A0ABT3XMU9</accession>
<dbReference type="SUPFAM" id="SSF49464">
    <property type="entry name" value="Carboxypeptidase regulatory domain-like"/>
    <property type="match status" value="1"/>
</dbReference>
<keyword evidence="2" id="KW-1185">Reference proteome</keyword>
<dbReference type="RefSeq" id="WP_267264774.1">
    <property type="nucleotide sequence ID" value="NZ_JAOVZW010000005.1"/>
</dbReference>
<evidence type="ECO:0000313" key="2">
    <source>
        <dbReference type="Proteomes" id="UP001073122"/>
    </source>
</evidence>
<dbReference type="SUPFAM" id="SSF56935">
    <property type="entry name" value="Porins"/>
    <property type="match status" value="1"/>
</dbReference>
<dbReference type="EMBL" id="JAOVZW010000005">
    <property type="protein sequence ID" value="MCX8523459.1"/>
    <property type="molecule type" value="Genomic_DNA"/>
</dbReference>
<name>A0ABT3XMU9_9FLAO</name>
<dbReference type="InterPro" id="IPR008969">
    <property type="entry name" value="CarboxyPept-like_regulatory"/>
</dbReference>
<proteinExistence type="predicted"/>
<protein>
    <submittedName>
        <fullName evidence="1">Carboxypeptidase-like regulatory domain-containing protein</fullName>
    </submittedName>
</protein>
<evidence type="ECO:0000313" key="1">
    <source>
        <dbReference type="EMBL" id="MCX8523459.1"/>
    </source>
</evidence>
<comment type="caution">
    <text evidence="1">The sequence shown here is derived from an EMBL/GenBank/DDBJ whole genome shotgun (WGS) entry which is preliminary data.</text>
</comment>
<reference evidence="1" key="1">
    <citation type="submission" date="2022-10" db="EMBL/GenBank/DDBJ databases">
        <title>Chryseobacterium sp. nov., a novel bacterial species.</title>
        <authorList>
            <person name="Cao Y."/>
        </authorList>
    </citation>
    <scope>NUCLEOTIDE SEQUENCE</scope>
    <source>
        <strain evidence="1">CCTCC AB2015118</strain>
    </source>
</reference>
<gene>
    <name evidence="1" type="ORF">OF897_05950</name>
</gene>
<sequence>MKVSSQTEIKGLILSENKQNISRANVVLTDSQDNIITFVFSNKDGSFLLNTDKFGNFTLKVFAMGYVNKSIPVSFIRKGTIIDLKTVELETDKVREIKEVVITRKTPVKIKKDTIEYNAQSFSNGTEQNVEELLKKLPGITIQSDGKIKFGNKEVERVMIENDDLFERGYQTLTQNMPSKPLDKVQVLKNYSKNKLLKNIEDSESIALNLTLKEDAKGKWFGNILLASTSYKEDMHQGKLNLMNFTKRKKVYILLNANNLGLNEMKGVEYLINPSSENDVENVGTNINTLSTVNLHQKNFLFDDMRTNFNNDKLVSLNYIYNFKTDWKLKFVTIFNEIENGNYINSYYKFNFNGLDFINTEDKIWKQNNKNIVGKLELSKDFKNNSNLQFYNKFSYLNENNNNIFLFNEQLNNQIGKNKLFANENRLTYTKKIDSSKALVAVVRYIFQNRPYDFTDENDVFSNILNNPEAQKVNQTIDSKMNFGGLKFSYLKKYAEENNLELQLGNEFRKDYLNSNLKVFNSANEVVSFNQSGFINNTDYLQNTVFGQIKYGKKTKKWNYGFTVLNQIIHSDLNQNKQDGFYISPSASIGYQNRKTGNFNLNAGRKFSTISINDVYTNYIYQGNRNLRQNNTSFAALPDYNFGFSYNVGEQMSQYLNFNINFFRSEDYLSNNMIVNPNYTFNQTILVKNNSNLSSNLELRKYLKFLKSRLSILGSYMLSDYENSVNNQQLIKTKFTNWKAGFEMKSGWTKFINYEFGYEWAFNAISSDVNSNDYMDQKGFANLYFTINPQLRIESFLEYYKFGNTDQKTTQFWDIKANYTSKKYNMSVFVQGNNLLNSNSIQRYSISNISESLYTQRLIPRHIVFGINKNF</sequence>
<organism evidence="1 2">
    <name type="scientific">Chryseobacterium formosus</name>
    <dbReference type="NCBI Taxonomy" id="1537363"/>
    <lineage>
        <taxon>Bacteria</taxon>
        <taxon>Pseudomonadati</taxon>
        <taxon>Bacteroidota</taxon>
        <taxon>Flavobacteriia</taxon>
        <taxon>Flavobacteriales</taxon>
        <taxon>Weeksellaceae</taxon>
        <taxon>Chryseobacterium group</taxon>
        <taxon>Chryseobacterium</taxon>
    </lineage>
</organism>
<dbReference type="Proteomes" id="UP001073122">
    <property type="component" value="Unassembled WGS sequence"/>
</dbReference>